<name>K9TJV3_9CYAN</name>
<dbReference type="Proteomes" id="UP000010367">
    <property type="component" value="Chromosome"/>
</dbReference>
<protein>
    <recommendedName>
        <fullName evidence="2">eCIS core domain-containing protein</fullName>
    </recommendedName>
</protein>
<sequence>MVYQKLQKSSAKISPTHRTFQAPRPSSKRKSAEDAPQQDIQRSPSNSNRLGRISVYPATLEAPVLQPKLTIGAANDPYEKEADQVAHQVVTKIHSPAFQDPQPQAKESIQRQTGPRIGIRRKPTTQGEATEATPDLEASIRAARSSGRPIKPSVKEPMEQAFGSDFSQVRIHTDAQSDQLNRSIQAKAFTTGQDIFFRGGEYNPDSIAGQELMAHELTHVVQQTGKIQPTIATEELSRSESIPSLQRKCASCEAEEKKQDKKIQKKAISSSGERVQRSVFDALNNAIDEVFNNSDDNEMPAFPPCENSPQTLPSLDRWLDNSALESIRHNNKVLSQSKSPGGDSQAATSLVKQLLFSWGCDFYNQNFLPKFGVNRTFGAETKTAVKQFQTYFSWLSRT</sequence>
<feature type="domain" description="eCIS core" evidence="2">
    <location>
        <begin position="149"/>
        <end position="225"/>
    </location>
</feature>
<dbReference type="InterPro" id="IPR025295">
    <property type="entry name" value="eCIS_core_dom"/>
</dbReference>
<accession>K9TJV3</accession>
<dbReference type="Pfam" id="PF13699">
    <property type="entry name" value="eCIS_core"/>
    <property type="match status" value="1"/>
</dbReference>
<dbReference type="KEGG" id="oac:Oscil6304_2834"/>
<feature type="compositionally biased region" description="Polar residues" evidence="1">
    <location>
        <begin position="38"/>
        <end position="49"/>
    </location>
</feature>
<feature type="compositionally biased region" description="Polar residues" evidence="1">
    <location>
        <begin position="1"/>
        <end position="19"/>
    </location>
</feature>
<dbReference type="STRING" id="56110.Oscil6304_2834"/>
<feature type="region of interest" description="Disordered" evidence="1">
    <location>
        <begin position="1"/>
        <end position="54"/>
    </location>
</feature>
<evidence type="ECO:0000313" key="3">
    <source>
        <dbReference type="EMBL" id="AFY82436.1"/>
    </source>
</evidence>
<evidence type="ECO:0000259" key="2">
    <source>
        <dbReference type="Pfam" id="PF13699"/>
    </source>
</evidence>
<dbReference type="InParanoid" id="K9TJV3"/>
<dbReference type="OrthoDB" id="468501at2"/>
<dbReference type="RefSeq" id="WP_015149072.1">
    <property type="nucleotide sequence ID" value="NC_019693.1"/>
</dbReference>
<proteinExistence type="predicted"/>
<dbReference type="eggNOG" id="COG0656">
    <property type="taxonomic scope" value="Bacteria"/>
</dbReference>
<organism evidence="3 4">
    <name type="scientific">Oscillatoria acuminata PCC 6304</name>
    <dbReference type="NCBI Taxonomy" id="56110"/>
    <lineage>
        <taxon>Bacteria</taxon>
        <taxon>Bacillati</taxon>
        <taxon>Cyanobacteriota</taxon>
        <taxon>Cyanophyceae</taxon>
        <taxon>Oscillatoriophycideae</taxon>
        <taxon>Oscillatoriales</taxon>
        <taxon>Oscillatoriaceae</taxon>
        <taxon>Oscillatoria</taxon>
    </lineage>
</organism>
<dbReference type="EMBL" id="CP003607">
    <property type="protein sequence ID" value="AFY82436.1"/>
    <property type="molecule type" value="Genomic_DNA"/>
</dbReference>
<reference evidence="3 4" key="1">
    <citation type="submission" date="2012-06" db="EMBL/GenBank/DDBJ databases">
        <title>Finished chromosome of genome of Oscillatoria acuminata PCC 6304.</title>
        <authorList>
            <consortium name="US DOE Joint Genome Institute"/>
            <person name="Gugger M."/>
            <person name="Coursin T."/>
            <person name="Rippka R."/>
            <person name="Tandeau De Marsac N."/>
            <person name="Huntemann M."/>
            <person name="Wei C.-L."/>
            <person name="Han J."/>
            <person name="Detter J.C."/>
            <person name="Han C."/>
            <person name="Tapia R."/>
            <person name="Davenport K."/>
            <person name="Daligault H."/>
            <person name="Erkkila T."/>
            <person name="Gu W."/>
            <person name="Munk A.C.C."/>
            <person name="Teshima H."/>
            <person name="Xu Y."/>
            <person name="Chain P."/>
            <person name="Chen A."/>
            <person name="Krypides N."/>
            <person name="Mavromatis K."/>
            <person name="Markowitz V."/>
            <person name="Szeto E."/>
            <person name="Ivanova N."/>
            <person name="Mikhailova N."/>
            <person name="Ovchinnikova G."/>
            <person name="Pagani I."/>
            <person name="Pati A."/>
            <person name="Goodwin L."/>
            <person name="Peters L."/>
            <person name="Pitluck S."/>
            <person name="Woyke T."/>
            <person name="Kerfeld C."/>
        </authorList>
    </citation>
    <scope>NUCLEOTIDE SEQUENCE [LARGE SCALE GENOMIC DNA]</scope>
    <source>
        <strain evidence="3 4">PCC 6304</strain>
    </source>
</reference>
<feature type="compositionally biased region" description="Polar residues" evidence="1">
    <location>
        <begin position="101"/>
        <end position="113"/>
    </location>
</feature>
<dbReference type="PATRIC" id="fig|56110.3.peg.3375"/>
<dbReference type="HOGENOM" id="CLU_692310_0_0_3"/>
<evidence type="ECO:0000313" key="4">
    <source>
        <dbReference type="Proteomes" id="UP000010367"/>
    </source>
</evidence>
<evidence type="ECO:0000256" key="1">
    <source>
        <dbReference type="SAM" id="MobiDB-lite"/>
    </source>
</evidence>
<feature type="region of interest" description="Disordered" evidence="1">
    <location>
        <begin position="98"/>
        <end position="133"/>
    </location>
</feature>
<keyword evidence="4" id="KW-1185">Reference proteome</keyword>
<dbReference type="AlphaFoldDB" id="K9TJV3"/>
<gene>
    <name evidence="3" type="ORF">Oscil6304_2834</name>
</gene>